<gene>
    <name evidence="4" type="ORF">H9806_00050</name>
</gene>
<dbReference type="EMBL" id="JAHLFT010000001">
    <property type="protein sequence ID" value="MBU3827574.1"/>
    <property type="molecule type" value="Genomic_DNA"/>
</dbReference>
<dbReference type="InterPro" id="IPR059113">
    <property type="entry name" value="Znf_ribbon"/>
</dbReference>
<evidence type="ECO:0000256" key="1">
    <source>
        <dbReference type="SAM" id="MobiDB-lite"/>
    </source>
</evidence>
<name>A0A9E2KP98_9LACO</name>
<sequence>MKTCPNCGSKMDPNVNFCTNCGSDIRNVPLDEQHTQPNAPQATQPQVTQPQVQETVPTEPVQQTQAAQSTMPSRQAMKNNQETVASQGNPNAGQTMAAASKFDAHNMWQWFVESWTHPFQTRTNVSWYGWVTVLVENILLILGLYIAINKAVGDASGDYASEAQAIIANFSTSVLFELFLFIIIILAAMFTAVFFIRKFVYNINENFFDVVNRIVSCGNLSTIFYLLTFVCLLIGSNDMLKFAMYLISGAMLIIFLACYTMVVADPNPVNDKFYGLLILVVVEFIVIWILTKVFGQAVSSQIESVFHVNMSGMF</sequence>
<feature type="region of interest" description="Disordered" evidence="1">
    <location>
        <begin position="29"/>
        <end position="95"/>
    </location>
</feature>
<dbReference type="Proteomes" id="UP000823844">
    <property type="component" value="Unassembled WGS sequence"/>
</dbReference>
<feature type="transmembrane region" description="Helical" evidence="2">
    <location>
        <begin position="127"/>
        <end position="148"/>
    </location>
</feature>
<feature type="compositionally biased region" description="Low complexity" evidence="1">
    <location>
        <begin position="35"/>
        <end position="65"/>
    </location>
</feature>
<feature type="domain" description="Putative zinc-ribbon" evidence="3">
    <location>
        <begin position="1"/>
        <end position="25"/>
    </location>
</feature>
<feature type="transmembrane region" description="Helical" evidence="2">
    <location>
        <begin position="217"/>
        <end position="236"/>
    </location>
</feature>
<feature type="transmembrane region" description="Helical" evidence="2">
    <location>
        <begin position="178"/>
        <end position="196"/>
    </location>
</feature>
<dbReference type="Pfam" id="PF13248">
    <property type="entry name" value="Zn_ribbon_3"/>
    <property type="match status" value="1"/>
</dbReference>
<dbReference type="Pfam" id="PF20214">
    <property type="entry name" value="DUF6574"/>
    <property type="match status" value="1"/>
</dbReference>
<reference evidence="4" key="1">
    <citation type="journal article" date="2021" name="PeerJ">
        <title>Extensive microbial diversity within the chicken gut microbiome revealed by metagenomics and culture.</title>
        <authorList>
            <person name="Gilroy R."/>
            <person name="Ravi A."/>
            <person name="Getino M."/>
            <person name="Pursley I."/>
            <person name="Horton D.L."/>
            <person name="Alikhan N.F."/>
            <person name="Baker D."/>
            <person name="Gharbi K."/>
            <person name="Hall N."/>
            <person name="Watson M."/>
            <person name="Adriaenssens E.M."/>
            <person name="Foster-Nyarko E."/>
            <person name="Jarju S."/>
            <person name="Secka A."/>
            <person name="Antonio M."/>
            <person name="Oren A."/>
            <person name="Chaudhuri R.R."/>
            <person name="La Ragione R."/>
            <person name="Hildebrand F."/>
            <person name="Pallen M.J."/>
        </authorList>
    </citation>
    <scope>NUCLEOTIDE SEQUENCE</scope>
    <source>
        <strain evidence="4">F6-686</strain>
    </source>
</reference>
<keyword evidence="2" id="KW-0812">Transmembrane</keyword>
<dbReference type="AlphaFoldDB" id="A0A9E2KP98"/>
<keyword evidence="2" id="KW-1133">Transmembrane helix</keyword>
<evidence type="ECO:0000256" key="2">
    <source>
        <dbReference type="SAM" id="Phobius"/>
    </source>
</evidence>
<organism evidence="4 5">
    <name type="scientific">Candidatus Lactobacillus pullistercoris</name>
    <dbReference type="NCBI Taxonomy" id="2838636"/>
    <lineage>
        <taxon>Bacteria</taxon>
        <taxon>Bacillati</taxon>
        <taxon>Bacillota</taxon>
        <taxon>Bacilli</taxon>
        <taxon>Lactobacillales</taxon>
        <taxon>Lactobacillaceae</taxon>
        <taxon>Lactobacillus</taxon>
    </lineage>
</organism>
<protein>
    <submittedName>
        <fullName evidence="4">Zinc ribbon domain-containing protein</fullName>
    </submittedName>
</protein>
<feature type="compositionally biased region" description="Polar residues" evidence="1">
    <location>
        <begin position="66"/>
        <end position="94"/>
    </location>
</feature>
<accession>A0A9E2KP98</accession>
<feature type="transmembrane region" description="Helical" evidence="2">
    <location>
        <begin position="274"/>
        <end position="291"/>
    </location>
</feature>
<reference evidence="4" key="2">
    <citation type="submission" date="2021-04" db="EMBL/GenBank/DDBJ databases">
        <authorList>
            <person name="Gilroy R."/>
        </authorList>
    </citation>
    <scope>NUCLEOTIDE SEQUENCE</scope>
    <source>
        <strain evidence="4">F6-686</strain>
    </source>
</reference>
<comment type="caution">
    <text evidence="4">The sequence shown here is derived from an EMBL/GenBank/DDBJ whole genome shotgun (WGS) entry which is preliminary data.</text>
</comment>
<evidence type="ECO:0000259" key="3">
    <source>
        <dbReference type="Pfam" id="PF13248"/>
    </source>
</evidence>
<proteinExistence type="predicted"/>
<evidence type="ECO:0000313" key="4">
    <source>
        <dbReference type="EMBL" id="MBU3827574.1"/>
    </source>
</evidence>
<keyword evidence="2" id="KW-0472">Membrane</keyword>
<feature type="transmembrane region" description="Helical" evidence="2">
    <location>
        <begin position="242"/>
        <end position="262"/>
    </location>
</feature>
<dbReference type="InterPro" id="IPR046481">
    <property type="entry name" value="DUF6574"/>
</dbReference>
<evidence type="ECO:0000313" key="5">
    <source>
        <dbReference type="Proteomes" id="UP000823844"/>
    </source>
</evidence>